<dbReference type="SUPFAM" id="SSF56801">
    <property type="entry name" value="Acetyl-CoA synthetase-like"/>
    <property type="match status" value="1"/>
</dbReference>
<dbReference type="InterPro" id="IPR042099">
    <property type="entry name" value="ANL_N_sf"/>
</dbReference>
<dbReference type="PANTHER" id="PTHR24096">
    <property type="entry name" value="LONG-CHAIN-FATTY-ACID--COA LIGASE"/>
    <property type="match status" value="1"/>
</dbReference>
<feature type="domain" description="AMP-dependent synthetase/ligase" evidence="1">
    <location>
        <begin position="30"/>
        <end position="430"/>
    </location>
</feature>
<dbReference type="PROSITE" id="PS00455">
    <property type="entry name" value="AMP_BINDING"/>
    <property type="match status" value="1"/>
</dbReference>
<evidence type="ECO:0000259" key="2">
    <source>
        <dbReference type="Pfam" id="PF13193"/>
    </source>
</evidence>
<comment type="caution">
    <text evidence="3">The sequence shown here is derived from an EMBL/GenBank/DDBJ whole genome shotgun (WGS) entry which is preliminary data.</text>
</comment>
<organism evidence="3 4">
    <name type="scientific">Sporothrix brasiliensis 5110</name>
    <dbReference type="NCBI Taxonomy" id="1398154"/>
    <lineage>
        <taxon>Eukaryota</taxon>
        <taxon>Fungi</taxon>
        <taxon>Dikarya</taxon>
        <taxon>Ascomycota</taxon>
        <taxon>Pezizomycotina</taxon>
        <taxon>Sordariomycetes</taxon>
        <taxon>Sordariomycetidae</taxon>
        <taxon>Ophiostomatales</taxon>
        <taxon>Ophiostomataceae</taxon>
        <taxon>Sporothrix</taxon>
    </lineage>
</organism>
<evidence type="ECO:0000259" key="1">
    <source>
        <dbReference type="Pfam" id="PF00501"/>
    </source>
</evidence>
<dbReference type="HOGENOM" id="CLU_000022_59_2_1"/>
<gene>
    <name evidence="3" type="ORF">SPBR_08316</name>
</gene>
<dbReference type="PANTHER" id="PTHR24096:SF424">
    <property type="entry name" value="ACETYL-COA SYNTHETASE-LIKE PROTEIN-RELATED"/>
    <property type="match status" value="1"/>
</dbReference>
<sequence length="582" mass="63423">MTIVSRHNSPIPRCSLQQWIFGSSQEPLSDKRLLIDADRPDTHFISKSDYRLLSKRIALGLQDAGLEAGDRMLLFSSNDIYFPPIFVGTLMAGGIFSGANPSYVARELAYQLRDSGAKFVITAANSLATTLEAADAVGLPHDRIYVLDAVPDPPSDVVSTENPPKQTLPDGGASGVRHWLDLLQGNHRRAQVWDWVEPTDPATTTCALNYSSGTTGMPKGVEISHHSYVANCESVVSVGRNDPDIVAARQRTVGLCFLPMYHAYGQTYFIAIMAQMEIPAYIMGKFDFIKFLDHIQKFRVTTLSLVPPIAVALSKHPIVKKYDLSSVEAVSSGAAPLASESVAALRKLWPNADVPVRQGWGMTEVTCTCLTWTADTDAGDGSVGELGANYSARLVAVDEGGGSGSPKYITEANKPGELWVTGPTLMRGYWRNPKATEETIHVDADGTRWLKTGDIAYVNRYATGAGFFIVDRRKELIKVKGNQVAPAELEAVLIERSDVVDTAVIGVAVYGEERPRAYIVRAAGSKATGEDIAKWMAARVAPFKRLTGGVVFVDEIPKNPKSGKILRKILRDQASKERWSKL</sequence>
<feature type="domain" description="AMP-binding enzyme C-terminal" evidence="2">
    <location>
        <begin position="488"/>
        <end position="560"/>
    </location>
</feature>
<evidence type="ECO:0000313" key="4">
    <source>
        <dbReference type="Proteomes" id="UP000031575"/>
    </source>
</evidence>
<dbReference type="EMBL" id="AWTV01000011">
    <property type="protein sequence ID" value="KIH86709.1"/>
    <property type="molecule type" value="Genomic_DNA"/>
</dbReference>
<dbReference type="GO" id="GO:0016405">
    <property type="term" value="F:CoA-ligase activity"/>
    <property type="evidence" value="ECO:0007669"/>
    <property type="project" value="TreeGrafter"/>
</dbReference>
<keyword evidence="4" id="KW-1185">Reference proteome</keyword>
<dbReference type="GeneID" id="63681475"/>
<dbReference type="Proteomes" id="UP000031575">
    <property type="component" value="Unassembled WGS sequence"/>
</dbReference>
<dbReference type="Pfam" id="PF13193">
    <property type="entry name" value="AMP-binding_C"/>
    <property type="match status" value="1"/>
</dbReference>
<proteinExistence type="predicted"/>
<dbReference type="Gene3D" id="3.40.50.12780">
    <property type="entry name" value="N-terminal domain of ligase-like"/>
    <property type="match status" value="1"/>
</dbReference>
<name>A0A0C2EKW9_9PEZI</name>
<dbReference type="OrthoDB" id="6509636at2759"/>
<dbReference type="InterPro" id="IPR020845">
    <property type="entry name" value="AMP-binding_CS"/>
</dbReference>
<dbReference type="Pfam" id="PF00501">
    <property type="entry name" value="AMP-binding"/>
    <property type="match status" value="1"/>
</dbReference>
<dbReference type="InterPro" id="IPR000873">
    <property type="entry name" value="AMP-dep_synth/lig_dom"/>
</dbReference>
<evidence type="ECO:0000313" key="3">
    <source>
        <dbReference type="EMBL" id="KIH86709.1"/>
    </source>
</evidence>
<reference evidence="3 4" key="1">
    <citation type="journal article" date="2014" name="BMC Genomics">
        <title>Comparative genomics of the major fungal agents of human and animal Sporotrichosis: Sporothrix schenckii and Sporothrix brasiliensis.</title>
        <authorList>
            <person name="Teixeira M.M."/>
            <person name="de Almeida L.G."/>
            <person name="Kubitschek-Barreira P."/>
            <person name="Alves F.L."/>
            <person name="Kioshima E.S."/>
            <person name="Abadio A.K."/>
            <person name="Fernandes L."/>
            <person name="Derengowski L.S."/>
            <person name="Ferreira K.S."/>
            <person name="Souza R.C."/>
            <person name="Ruiz J.C."/>
            <person name="de Andrade N.C."/>
            <person name="Paes H.C."/>
            <person name="Nicola A.M."/>
            <person name="Albuquerque P."/>
            <person name="Gerber A.L."/>
            <person name="Martins V.P."/>
            <person name="Peconick L.D."/>
            <person name="Neto A.V."/>
            <person name="Chaucanez C.B."/>
            <person name="Silva P.A."/>
            <person name="Cunha O.L."/>
            <person name="de Oliveira F.F."/>
            <person name="dos Santos T.C."/>
            <person name="Barros A.L."/>
            <person name="Soares M.A."/>
            <person name="de Oliveira L.M."/>
            <person name="Marini M.M."/>
            <person name="Villalobos-Duno H."/>
            <person name="Cunha M.M."/>
            <person name="de Hoog S."/>
            <person name="da Silveira J.F."/>
            <person name="Henrissat B."/>
            <person name="Nino-Vega G.A."/>
            <person name="Cisalpino P.S."/>
            <person name="Mora-Montes H.M."/>
            <person name="Almeida S.R."/>
            <person name="Stajich J.E."/>
            <person name="Lopes-Bezerra L.M."/>
            <person name="Vasconcelos A.T."/>
            <person name="Felipe M.S."/>
        </authorList>
    </citation>
    <scope>NUCLEOTIDE SEQUENCE [LARGE SCALE GENOMIC DNA]</scope>
    <source>
        <strain evidence="3 4">5110</strain>
    </source>
</reference>
<evidence type="ECO:0008006" key="5">
    <source>
        <dbReference type="Google" id="ProtNLM"/>
    </source>
</evidence>
<dbReference type="AlphaFoldDB" id="A0A0C2EKW9"/>
<dbReference type="CDD" id="cd05911">
    <property type="entry name" value="Firefly_Luc_like"/>
    <property type="match status" value="1"/>
</dbReference>
<dbReference type="RefSeq" id="XP_040614719.1">
    <property type="nucleotide sequence ID" value="XM_040766554.1"/>
</dbReference>
<dbReference type="Gene3D" id="3.30.300.30">
    <property type="match status" value="1"/>
</dbReference>
<protein>
    <recommendedName>
        <fullName evidence="5">4-coumarate-CoA ligase</fullName>
    </recommendedName>
</protein>
<dbReference type="InterPro" id="IPR045851">
    <property type="entry name" value="AMP-bd_C_sf"/>
</dbReference>
<accession>A0A0C2EKW9</accession>
<dbReference type="InterPro" id="IPR025110">
    <property type="entry name" value="AMP-bd_C"/>
</dbReference>
<dbReference type="VEuPathDB" id="FungiDB:SPBR_08316"/>